<proteinExistence type="predicted"/>
<dbReference type="EMBL" id="BKZV01000006">
    <property type="protein sequence ID" value="GER85071.1"/>
    <property type="molecule type" value="Genomic_DNA"/>
</dbReference>
<feature type="region of interest" description="Disordered" evidence="1">
    <location>
        <begin position="28"/>
        <end position="55"/>
    </location>
</feature>
<name>A0A5J4KFE7_9CHLR</name>
<accession>A0A5J4KFE7</accession>
<organism evidence="2 3">
    <name type="scientific">Thermogemmatispora aurantia</name>
    <dbReference type="NCBI Taxonomy" id="2045279"/>
    <lineage>
        <taxon>Bacteria</taxon>
        <taxon>Bacillati</taxon>
        <taxon>Chloroflexota</taxon>
        <taxon>Ktedonobacteria</taxon>
        <taxon>Thermogemmatisporales</taxon>
        <taxon>Thermogemmatisporaceae</taxon>
        <taxon>Thermogemmatispora</taxon>
    </lineage>
</organism>
<gene>
    <name evidence="2" type="ORF">KTAU_37070</name>
</gene>
<reference evidence="2 3" key="1">
    <citation type="journal article" date="2019" name="Int. J. Syst. Evol. Microbiol.">
        <title>Thermogemmatispora aurantia sp. nov. and Thermogemmatispora argillosa sp. nov., within the class Ktedonobacteria, and emended description of the genus Thermogemmatispora.</title>
        <authorList>
            <person name="Zheng Y."/>
            <person name="Wang C.M."/>
            <person name="Sakai Y."/>
            <person name="Abe K."/>
            <person name="Yokota A."/>
            <person name="Yabe S."/>
        </authorList>
    </citation>
    <scope>NUCLEOTIDE SEQUENCE [LARGE SCALE GENOMIC DNA]</scope>
    <source>
        <strain evidence="2 3">A1-2</strain>
    </source>
</reference>
<evidence type="ECO:0000313" key="2">
    <source>
        <dbReference type="EMBL" id="GER85071.1"/>
    </source>
</evidence>
<keyword evidence="3" id="KW-1185">Reference proteome</keyword>
<dbReference type="AlphaFoldDB" id="A0A5J4KFE7"/>
<evidence type="ECO:0000313" key="3">
    <source>
        <dbReference type="Proteomes" id="UP000334820"/>
    </source>
</evidence>
<protein>
    <submittedName>
        <fullName evidence="2">Uncharacterized protein</fullName>
    </submittedName>
</protein>
<sequence>MDSLEEILKVGESSGNLPECERCAYRENGTPGCQEGLSGPDLSVGRRKAARAGQSGPAIQGAGLIALPHPLRIAGPSRPEYLEQDQTIASLWLSLQVGRRWRGG</sequence>
<comment type="caution">
    <text evidence="2">The sequence shown here is derived from an EMBL/GenBank/DDBJ whole genome shotgun (WGS) entry which is preliminary data.</text>
</comment>
<dbReference type="Proteomes" id="UP000334820">
    <property type="component" value="Unassembled WGS sequence"/>
</dbReference>
<evidence type="ECO:0000256" key="1">
    <source>
        <dbReference type="SAM" id="MobiDB-lite"/>
    </source>
</evidence>